<keyword evidence="3" id="KW-1185">Reference proteome</keyword>
<dbReference type="InterPro" id="IPR033788">
    <property type="entry name" value="VbhA-like"/>
</dbReference>
<proteinExistence type="predicted"/>
<dbReference type="AlphaFoldDB" id="A0A934WRM8"/>
<dbReference type="RefSeq" id="WP_092969329.1">
    <property type="nucleotide sequence ID" value="NZ_JAEQMG010000059.1"/>
</dbReference>
<comment type="caution">
    <text evidence="2">The sequence shown here is derived from an EMBL/GenBank/DDBJ whole genome shotgun (WGS) entry which is preliminary data.</text>
</comment>
<organism evidence="2 3">
    <name type="scientific">Ruminococcus difficilis</name>
    <dbReference type="NCBI Taxonomy" id="2763069"/>
    <lineage>
        <taxon>Bacteria</taxon>
        <taxon>Bacillati</taxon>
        <taxon>Bacillota</taxon>
        <taxon>Clostridia</taxon>
        <taxon>Eubacteriales</taxon>
        <taxon>Oscillospiraceae</taxon>
        <taxon>Ruminococcus</taxon>
    </lineage>
</organism>
<protein>
    <submittedName>
        <fullName evidence="2">Antitoxin VbhA family protein</fullName>
    </submittedName>
</protein>
<dbReference type="Proteomes" id="UP000633365">
    <property type="component" value="Unassembled WGS sequence"/>
</dbReference>
<evidence type="ECO:0000313" key="2">
    <source>
        <dbReference type="EMBL" id="MBK6088430.1"/>
    </source>
</evidence>
<dbReference type="Pfam" id="PF18495">
    <property type="entry name" value="VbhA"/>
    <property type="match status" value="1"/>
</dbReference>
<accession>A0A934WRM8</accession>
<name>A0A934WRM8_9FIRM</name>
<evidence type="ECO:0000259" key="1">
    <source>
        <dbReference type="Pfam" id="PF18495"/>
    </source>
</evidence>
<dbReference type="InterPro" id="IPR041535">
    <property type="entry name" value="VbhA"/>
</dbReference>
<evidence type="ECO:0000313" key="3">
    <source>
        <dbReference type="Proteomes" id="UP000633365"/>
    </source>
</evidence>
<dbReference type="InterPro" id="IPR043038">
    <property type="entry name" value="VbhA_sf"/>
</dbReference>
<gene>
    <name evidence="2" type="ORF">JKK62_07135</name>
</gene>
<reference evidence="2" key="1">
    <citation type="submission" date="2021-01" db="EMBL/GenBank/DDBJ databases">
        <title>Genome public.</title>
        <authorList>
            <person name="Liu C."/>
            <person name="Sun Q."/>
        </authorList>
    </citation>
    <scope>NUCLEOTIDE SEQUENCE</scope>
    <source>
        <strain evidence="2">M6</strain>
    </source>
</reference>
<dbReference type="EMBL" id="JAEQMG010000059">
    <property type="protein sequence ID" value="MBK6088430.1"/>
    <property type="molecule type" value="Genomic_DNA"/>
</dbReference>
<dbReference type="CDD" id="cd11586">
    <property type="entry name" value="VbhA_like"/>
    <property type="match status" value="1"/>
</dbReference>
<dbReference type="Gene3D" id="1.10.8.1050">
    <property type="entry name" value="Antitoxin VbhA-like"/>
    <property type="match status" value="1"/>
</dbReference>
<sequence length="61" mass="6777">MTATEIAKRKRAEKTAYAINSIEGVPVSEETKHLSSQWVNGELTIEQVKAELAKKYKAKAT</sequence>
<feature type="domain" description="Antitoxin VbhA" evidence="1">
    <location>
        <begin position="9"/>
        <end position="55"/>
    </location>
</feature>